<comment type="caution">
    <text evidence="2">The sequence shown here is derived from an EMBL/GenBank/DDBJ whole genome shotgun (WGS) entry which is preliminary data.</text>
</comment>
<evidence type="ECO:0000313" key="2">
    <source>
        <dbReference type="EMBL" id="CAB1420025.1"/>
    </source>
</evidence>
<organism evidence="2 3">
    <name type="scientific">Pleuronectes platessa</name>
    <name type="common">European plaice</name>
    <dbReference type="NCBI Taxonomy" id="8262"/>
    <lineage>
        <taxon>Eukaryota</taxon>
        <taxon>Metazoa</taxon>
        <taxon>Chordata</taxon>
        <taxon>Craniata</taxon>
        <taxon>Vertebrata</taxon>
        <taxon>Euteleostomi</taxon>
        <taxon>Actinopterygii</taxon>
        <taxon>Neopterygii</taxon>
        <taxon>Teleostei</taxon>
        <taxon>Neoteleostei</taxon>
        <taxon>Acanthomorphata</taxon>
        <taxon>Carangaria</taxon>
        <taxon>Pleuronectiformes</taxon>
        <taxon>Pleuronectoidei</taxon>
        <taxon>Pleuronectidae</taxon>
        <taxon>Pleuronectes</taxon>
    </lineage>
</organism>
<dbReference type="AlphaFoldDB" id="A0A9N7TVZ9"/>
<sequence length="170" mass="18041">MSLFLVAVDQSVEGVESRCDLFFGERMCICDVCVPRKKSMFGKLCPQAAEMCAVVLARLQLLSDQVEHRPQESDVFLHPSADVTAALLPYWGSSDGGAASDWPAAVAVAAGVVTEQGRSEEGEGPLTRRCVPTLNRASEANQPASTSTHARTPSASVTDRKWSEGDGGSA</sequence>
<reference evidence="2" key="1">
    <citation type="submission" date="2020-03" db="EMBL/GenBank/DDBJ databases">
        <authorList>
            <person name="Weist P."/>
        </authorList>
    </citation>
    <scope>NUCLEOTIDE SEQUENCE</scope>
</reference>
<dbReference type="EMBL" id="CADEAL010000428">
    <property type="protein sequence ID" value="CAB1420025.1"/>
    <property type="molecule type" value="Genomic_DNA"/>
</dbReference>
<accession>A0A9N7TVZ9</accession>
<feature type="compositionally biased region" description="Polar residues" evidence="1">
    <location>
        <begin position="135"/>
        <end position="157"/>
    </location>
</feature>
<keyword evidence="3" id="KW-1185">Reference proteome</keyword>
<proteinExistence type="predicted"/>
<name>A0A9N7TVZ9_PLEPL</name>
<feature type="region of interest" description="Disordered" evidence="1">
    <location>
        <begin position="115"/>
        <end position="170"/>
    </location>
</feature>
<evidence type="ECO:0000313" key="3">
    <source>
        <dbReference type="Proteomes" id="UP001153269"/>
    </source>
</evidence>
<dbReference type="Proteomes" id="UP001153269">
    <property type="component" value="Unassembled WGS sequence"/>
</dbReference>
<protein>
    <submittedName>
        <fullName evidence="2">Uncharacterized protein</fullName>
    </submittedName>
</protein>
<gene>
    <name evidence="2" type="ORF">PLEPLA_LOCUS7876</name>
</gene>
<evidence type="ECO:0000256" key="1">
    <source>
        <dbReference type="SAM" id="MobiDB-lite"/>
    </source>
</evidence>